<evidence type="ECO:0000313" key="2">
    <source>
        <dbReference type="Proteomes" id="UP000051677"/>
    </source>
</evidence>
<evidence type="ECO:0000313" key="1">
    <source>
        <dbReference type="EMBL" id="KQH77343.1"/>
    </source>
</evidence>
<reference evidence="1 2" key="1">
    <citation type="submission" date="2015-10" db="EMBL/GenBank/DDBJ databases">
        <title>Mycobacterium gordonae draft genome assembly.</title>
        <authorList>
            <person name="Ustinova V."/>
            <person name="Smirnova T."/>
            <person name="Blagodatskikh K."/>
            <person name="Varlamov D."/>
            <person name="Larionova E."/>
            <person name="Chernousova L."/>
        </authorList>
    </citation>
    <scope>NUCLEOTIDE SEQUENCE [LARGE SCALE GENOMIC DNA]</scope>
    <source>
        <strain evidence="1 2">CTRI 14-8773</strain>
    </source>
</reference>
<gene>
    <name evidence="1" type="ORF">AO501_08610</name>
</gene>
<accession>A0A0Q2MC67</accession>
<organism evidence="1 2">
    <name type="scientific">Mycobacterium gordonae</name>
    <dbReference type="NCBI Taxonomy" id="1778"/>
    <lineage>
        <taxon>Bacteria</taxon>
        <taxon>Bacillati</taxon>
        <taxon>Actinomycetota</taxon>
        <taxon>Actinomycetes</taxon>
        <taxon>Mycobacteriales</taxon>
        <taxon>Mycobacteriaceae</taxon>
        <taxon>Mycobacterium</taxon>
    </lineage>
</organism>
<sequence length="145" mass="15365">MIAFVAIGIAIGAWFRPLPKSEPPRAPTYSSQEVADAKSKVCAAFDNVHQAVRNNFARDQGTDPNQQLVVALAGQQALTAGSLFLQTTLSRQPATPSDLAAQVQKLIDVFQGLAIDYLNGRGSPEVDSSLREGDAATLAIQGICK</sequence>
<proteinExistence type="predicted"/>
<protein>
    <recommendedName>
        <fullName evidence="3">Alanine and proline rich membrane protein</fullName>
    </recommendedName>
</protein>
<dbReference type="AlphaFoldDB" id="A0A0Q2MC67"/>
<comment type="caution">
    <text evidence="1">The sequence shown here is derived from an EMBL/GenBank/DDBJ whole genome shotgun (WGS) entry which is preliminary data.</text>
</comment>
<dbReference type="Proteomes" id="UP000051677">
    <property type="component" value="Unassembled WGS sequence"/>
</dbReference>
<dbReference type="EMBL" id="LKTM01000320">
    <property type="protein sequence ID" value="KQH77343.1"/>
    <property type="molecule type" value="Genomic_DNA"/>
</dbReference>
<name>A0A0Q2MC67_MYCGO</name>
<evidence type="ECO:0008006" key="3">
    <source>
        <dbReference type="Google" id="ProtNLM"/>
    </source>
</evidence>